<dbReference type="EMBL" id="BPLQ01014566">
    <property type="protein sequence ID" value="GIY81026.1"/>
    <property type="molecule type" value="Genomic_DNA"/>
</dbReference>
<organism evidence="1 2">
    <name type="scientific">Caerostris darwini</name>
    <dbReference type="NCBI Taxonomy" id="1538125"/>
    <lineage>
        <taxon>Eukaryota</taxon>
        <taxon>Metazoa</taxon>
        <taxon>Ecdysozoa</taxon>
        <taxon>Arthropoda</taxon>
        <taxon>Chelicerata</taxon>
        <taxon>Arachnida</taxon>
        <taxon>Araneae</taxon>
        <taxon>Araneomorphae</taxon>
        <taxon>Entelegynae</taxon>
        <taxon>Araneoidea</taxon>
        <taxon>Araneidae</taxon>
        <taxon>Caerostris</taxon>
    </lineage>
</organism>
<evidence type="ECO:0000313" key="1">
    <source>
        <dbReference type="EMBL" id="GIY81026.1"/>
    </source>
</evidence>
<sequence length="85" mass="9953">MRRYPELCIHQIDGTKDSSLEEAVRASTKYQRLQVILPSRALFALKSHGGRLRFSGSIDLVLLRSFYKDSRRNRTLFKTHRICED</sequence>
<proteinExistence type="predicted"/>
<dbReference type="Proteomes" id="UP001054837">
    <property type="component" value="Unassembled WGS sequence"/>
</dbReference>
<reference evidence="1 2" key="1">
    <citation type="submission" date="2021-06" db="EMBL/GenBank/DDBJ databases">
        <title>Caerostris darwini draft genome.</title>
        <authorList>
            <person name="Kono N."/>
            <person name="Arakawa K."/>
        </authorList>
    </citation>
    <scope>NUCLEOTIDE SEQUENCE [LARGE SCALE GENOMIC DNA]</scope>
</reference>
<comment type="caution">
    <text evidence="1">The sequence shown here is derived from an EMBL/GenBank/DDBJ whole genome shotgun (WGS) entry which is preliminary data.</text>
</comment>
<gene>
    <name evidence="1" type="ORF">CDAR_71331</name>
</gene>
<keyword evidence="2" id="KW-1185">Reference proteome</keyword>
<dbReference type="AlphaFoldDB" id="A0AAV4WES4"/>
<name>A0AAV4WES4_9ARAC</name>
<evidence type="ECO:0000313" key="2">
    <source>
        <dbReference type="Proteomes" id="UP001054837"/>
    </source>
</evidence>
<accession>A0AAV4WES4</accession>
<protein>
    <submittedName>
        <fullName evidence="1">Uncharacterized protein</fullName>
    </submittedName>
</protein>